<dbReference type="GO" id="GO:0008033">
    <property type="term" value="P:tRNA processing"/>
    <property type="evidence" value="ECO:0007669"/>
    <property type="project" value="UniProtKB-UniRule"/>
</dbReference>
<sequence>MSAPAIFTVPEGFTLHKENTSAILLPAAGNDTFLNPVQEFNRDLSVACIRTWGATANAEKERKWAERRARQAAGGGGGGHKAKKLKSESCV</sequence>
<dbReference type="Proteomes" id="UP000184267">
    <property type="component" value="Unassembled WGS sequence"/>
</dbReference>
<gene>
    <name evidence="9" type="ORF">TRAPUB_4616</name>
</gene>
<reference evidence="9 10" key="1">
    <citation type="submission" date="2016-10" db="EMBL/GenBank/DDBJ databases">
        <title>Genome sequence of the basidiomycete white-rot fungus Trametes pubescens.</title>
        <authorList>
            <person name="Makela M.R."/>
            <person name="Granchi Z."/>
            <person name="Peng M."/>
            <person name="De Vries R.P."/>
            <person name="Grigoriev I."/>
            <person name="Riley R."/>
            <person name="Hilden K."/>
        </authorList>
    </citation>
    <scope>NUCLEOTIDE SEQUENCE [LARGE SCALE GENOMIC DNA]</scope>
    <source>
        <strain evidence="9 10">FBCC735</strain>
    </source>
</reference>
<dbReference type="GO" id="GO:0032259">
    <property type="term" value="P:methylation"/>
    <property type="evidence" value="ECO:0007669"/>
    <property type="project" value="UniProtKB-UniRule"/>
</dbReference>
<dbReference type="InterPro" id="IPR002905">
    <property type="entry name" value="Trm1"/>
</dbReference>
<evidence type="ECO:0000256" key="4">
    <source>
        <dbReference type="ARBA" id="ARBA00022691"/>
    </source>
</evidence>
<dbReference type="GO" id="GO:0000049">
    <property type="term" value="F:tRNA binding"/>
    <property type="evidence" value="ECO:0007669"/>
    <property type="project" value="UniProtKB-UniRule"/>
</dbReference>
<evidence type="ECO:0000313" key="10">
    <source>
        <dbReference type="Proteomes" id="UP000184267"/>
    </source>
</evidence>
<keyword evidence="2 7" id="KW-0489">Methyltransferase</keyword>
<keyword evidence="4 7" id="KW-0949">S-adenosyl-L-methionine</keyword>
<protein>
    <submittedName>
        <fullName evidence="9">Uncharacterized protein</fullName>
    </submittedName>
</protein>
<evidence type="ECO:0000256" key="7">
    <source>
        <dbReference type="PROSITE-ProRule" id="PRU00958"/>
    </source>
</evidence>
<name>A0A1M2W792_TRAPU</name>
<evidence type="ECO:0000256" key="6">
    <source>
        <dbReference type="ARBA" id="ARBA00022884"/>
    </source>
</evidence>
<proteinExistence type="inferred from homology"/>
<evidence type="ECO:0000256" key="8">
    <source>
        <dbReference type="SAM" id="MobiDB-lite"/>
    </source>
</evidence>
<evidence type="ECO:0000256" key="1">
    <source>
        <dbReference type="ARBA" id="ARBA00022555"/>
    </source>
</evidence>
<comment type="caution">
    <text evidence="9">The sequence shown here is derived from an EMBL/GenBank/DDBJ whole genome shotgun (WGS) entry which is preliminary data.</text>
</comment>
<evidence type="ECO:0000313" key="9">
    <source>
        <dbReference type="EMBL" id="OJT15718.1"/>
    </source>
</evidence>
<dbReference type="GO" id="GO:0016423">
    <property type="term" value="F:tRNA (guanine) methyltransferase activity"/>
    <property type="evidence" value="ECO:0007669"/>
    <property type="project" value="InterPro"/>
</dbReference>
<evidence type="ECO:0000256" key="3">
    <source>
        <dbReference type="ARBA" id="ARBA00022679"/>
    </source>
</evidence>
<evidence type="ECO:0000256" key="5">
    <source>
        <dbReference type="ARBA" id="ARBA00022694"/>
    </source>
</evidence>
<dbReference type="AlphaFoldDB" id="A0A1M2W792"/>
<comment type="similarity">
    <text evidence="7">Belongs to the class I-like SAM-binding methyltransferase superfamily. Trm1 family.</text>
</comment>
<keyword evidence="10" id="KW-1185">Reference proteome</keyword>
<dbReference type="InterPro" id="IPR029063">
    <property type="entry name" value="SAM-dependent_MTases_sf"/>
</dbReference>
<evidence type="ECO:0000256" key="2">
    <source>
        <dbReference type="ARBA" id="ARBA00022603"/>
    </source>
</evidence>
<dbReference type="OrthoDB" id="6349953at2759"/>
<dbReference type="Gene3D" id="3.40.50.150">
    <property type="entry name" value="Vaccinia Virus protein VP39"/>
    <property type="match status" value="1"/>
</dbReference>
<dbReference type="STRING" id="154538.A0A1M2W792"/>
<keyword evidence="3 7" id="KW-0808">Transferase</keyword>
<dbReference type="EMBL" id="MNAD01000138">
    <property type="protein sequence ID" value="OJT15718.1"/>
    <property type="molecule type" value="Genomic_DNA"/>
</dbReference>
<organism evidence="9 10">
    <name type="scientific">Trametes pubescens</name>
    <name type="common">White-rot fungus</name>
    <dbReference type="NCBI Taxonomy" id="154538"/>
    <lineage>
        <taxon>Eukaryota</taxon>
        <taxon>Fungi</taxon>
        <taxon>Dikarya</taxon>
        <taxon>Basidiomycota</taxon>
        <taxon>Agaricomycotina</taxon>
        <taxon>Agaricomycetes</taxon>
        <taxon>Polyporales</taxon>
        <taxon>Polyporaceae</taxon>
        <taxon>Trametes</taxon>
    </lineage>
</organism>
<accession>A0A1M2W792</accession>
<keyword evidence="6 7" id="KW-0694">RNA-binding</keyword>
<feature type="region of interest" description="Disordered" evidence="8">
    <location>
        <begin position="68"/>
        <end position="91"/>
    </location>
</feature>
<keyword evidence="5 7" id="KW-0819">tRNA processing</keyword>
<keyword evidence="1 7" id="KW-0820">tRNA-binding</keyword>
<dbReference type="PROSITE" id="PS51626">
    <property type="entry name" value="SAM_MT_TRM1"/>
    <property type="match status" value="1"/>
</dbReference>